<proteinExistence type="predicted"/>
<keyword evidence="1" id="KW-0732">Signal</keyword>
<organism evidence="2 3">
    <name type="scientific">Nicrophorus vespilloides</name>
    <name type="common">Boreal carrion beetle</name>
    <dbReference type="NCBI Taxonomy" id="110193"/>
    <lineage>
        <taxon>Eukaryota</taxon>
        <taxon>Metazoa</taxon>
        <taxon>Ecdysozoa</taxon>
        <taxon>Arthropoda</taxon>
        <taxon>Hexapoda</taxon>
        <taxon>Insecta</taxon>
        <taxon>Pterygota</taxon>
        <taxon>Neoptera</taxon>
        <taxon>Endopterygota</taxon>
        <taxon>Coleoptera</taxon>
        <taxon>Polyphaga</taxon>
        <taxon>Staphyliniformia</taxon>
        <taxon>Silphidae</taxon>
        <taxon>Nicrophorinae</taxon>
        <taxon>Nicrophorus</taxon>
    </lineage>
</organism>
<evidence type="ECO:0000256" key="1">
    <source>
        <dbReference type="SAM" id="SignalP"/>
    </source>
</evidence>
<evidence type="ECO:0000313" key="3">
    <source>
        <dbReference type="RefSeq" id="XP_017770584.1"/>
    </source>
</evidence>
<sequence>MKFFVVFACALAAVSAGYVSPLVYGAHHLQVVGAQHLAVIGADGVPVDTAEVQQARAEHSVHKLNAQLRNGDLVHGVVAAPVVATYAAHYAVPAVVSHDGLPLDTAEVAAAKINHFAAHAEALARNAHAVHYRKRRGIYAYAPWTAVPQHVPVIANGVPVETPEVQHAKAAHFAAHAEAKALNGVVAPFVAHSLVSHEVPVIANGVPVDTLEVQHAKAAHFAAKAEAHARNGYYAHDFVGYTGVAHHVPVIANGVPVETPEVQHAKAAHFAAHAKAINGQYVQGYTGVVSPVAYHVPVIANGVPVETPEVQHAKAAHFAAHAKAAAHSYHY</sequence>
<feature type="signal peptide" evidence="1">
    <location>
        <begin position="1"/>
        <end position="16"/>
    </location>
</feature>
<dbReference type="RefSeq" id="XP_017770584.1">
    <property type="nucleotide sequence ID" value="XM_017915095.1"/>
</dbReference>
<gene>
    <name evidence="3" type="primary">LOC108558250</name>
</gene>
<evidence type="ECO:0000313" key="2">
    <source>
        <dbReference type="Proteomes" id="UP000695000"/>
    </source>
</evidence>
<dbReference type="GeneID" id="108558250"/>
<feature type="chain" id="PRO_5045239129" evidence="1">
    <location>
        <begin position="17"/>
        <end position="331"/>
    </location>
</feature>
<accession>A0ABM1M7N4</accession>
<protein>
    <submittedName>
        <fullName evidence="3">Cuticle protein 18.7-like</fullName>
    </submittedName>
</protein>
<dbReference type="Proteomes" id="UP000695000">
    <property type="component" value="Unplaced"/>
</dbReference>
<keyword evidence="2" id="KW-1185">Reference proteome</keyword>
<reference evidence="3" key="1">
    <citation type="submission" date="2025-08" db="UniProtKB">
        <authorList>
            <consortium name="RefSeq"/>
        </authorList>
    </citation>
    <scope>IDENTIFICATION</scope>
    <source>
        <tissue evidence="3">Whole Larva</tissue>
    </source>
</reference>
<name>A0ABM1M7N4_NICVS</name>